<dbReference type="OMA" id="RYWETLI"/>
<name>A0A251VB74_HELAN</name>
<dbReference type="EMBL" id="CM007892">
    <property type="protein sequence ID" value="OTG31891.1"/>
    <property type="molecule type" value="Genomic_DNA"/>
</dbReference>
<evidence type="ECO:0008006" key="5">
    <source>
        <dbReference type="Google" id="ProtNLM"/>
    </source>
</evidence>
<organism evidence="3 4">
    <name type="scientific">Helianthus annuus</name>
    <name type="common">Common sunflower</name>
    <dbReference type="NCBI Taxonomy" id="4232"/>
    <lineage>
        <taxon>Eukaryota</taxon>
        <taxon>Viridiplantae</taxon>
        <taxon>Streptophyta</taxon>
        <taxon>Embryophyta</taxon>
        <taxon>Tracheophyta</taxon>
        <taxon>Spermatophyta</taxon>
        <taxon>Magnoliopsida</taxon>
        <taxon>eudicotyledons</taxon>
        <taxon>Gunneridae</taxon>
        <taxon>Pentapetalae</taxon>
        <taxon>asterids</taxon>
        <taxon>campanulids</taxon>
        <taxon>Asterales</taxon>
        <taxon>Asteraceae</taxon>
        <taxon>Asteroideae</taxon>
        <taxon>Heliantheae alliance</taxon>
        <taxon>Heliantheae</taxon>
        <taxon>Helianthus</taxon>
    </lineage>
</organism>
<dbReference type="InParanoid" id="A0A251VB74"/>
<feature type="coiled-coil region" evidence="1">
    <location>
        <begin position="371"/>
        <end position="468"/>
    </location>
</feature>
<evidence type="ECO:0000256" key="2">
    <source>
        <dbReference type="SAM" id="MobiDB-lite"/>
    </source>
</evidence>
<feature type="region of interest" description="Disordered" evidence="2">
    <location>
        <begin position="179"/>
        <end position="226"/>
    </location>
</feature>
<protein>
    <recommendedName>
        <fullName evidence="5">Maternal effect embryo arrest 22</fullName>
    </recommendedName>
</protein>
<keyword evidence="4" id="KW-1185">Reference proteome</keyword>
<keyword evidence="1" id="KW-0175">Coiled coil</keyword>
<sequence>MAANIDLKVESTTNPCCTKWEERFLKLQHKLKKTEDGRLALKKAVGIYEQQFEKMQNEKLQLKKAYEEEKLQTDHERKEKEKESAARVSIENEISTLKAEISSLSKKGGSVSESTSEELVLLKGRVFDKEKEINCLQEEKKRANVEKSKIEHELSNLKTQLLNVETEKKKLTQDLLKERARAESEKKRTDEMSKTLKTKQAEVEVLKSEKKNNDINSQKSEHQNLETEIGRLKELYENERKRADCEAKKAETEKKKLTQDLQKERARAESEKKRADEMSKTLKTKQAEVEVLKSEKKNNDLSSQKSEHQNLETEIGRLKELYENERKRADCEAKKADTEKKNTHKVKEMLKAEQSKVDEQRKLFDVERKKTEEFARQLQKLKCEADEAKAKLVSEGLNFKKANKKFEAEKKKSIKEKKKAEDQQKIAEMSTKHALEEKQNAVRLQQQLDDCRNKYDKLKKEMENYETNIKQKPILVGNGVDLNMVKETEYKKAAEMYKLQAVKEKSRADKLAQRLEDTLKRTKNEHKVTPDLVSSKSLTEMKLLKKRLKLEKDRRKHFNQVVEHEKKCKKTVEEELHRLKLEFARFSSRVGLCSCFDVCNVGKSCLEKNGNVISEGKELLKVIKPSEYIKPNLDASTPSVPISGTCTESTSGTASKMEPLCNRKNIDSFALVSSMASFSDRQLVPVSRLSGENAEVVDNNVKNALNIRNKDVNTKKRKRVLNACESVEHLPSEGKTRHSKLAKNVCELPLAIEHNKEEGIRTVENVDLENFKKTFDGDCMKLLNFDSEVEEERYRAAVERPLSPTLPNIEYKSNVIDLDDSRPSESEIPVVAIEPWSIVVFSDIRDGGSLSEIFHMTKAFSTHCCAFSQIELAVKNIIATLSADEVLSPKEKVCAFFSLFLKSFSSIALTNFNHANDGNFCRSIRIVSEQLKKVLSDKETRARFSKVCGLEELITLVQNFLINGEILVCSTETSSETLSLPESKASPHALVVGAVLLASVCDAFDRVDFLCEMSYTLSRITSPLTLTLLHVFAYVCGEKLLNHGDYNLIMTVIKSLVIFCESENVSSVFPSCDKCPFSIGAVSMEELASILLKTYTSLTVSDDALSDLGDVMSLLELLATKTSWGWVSKNIVSELLKMSEACVKETLLTSIFVLLGQMARLGIDANGIQDAGVESIRVKLISFISKSISSEISLPVQFAAVTALLGTTPLSFQEICKNSLELPTLPPPVRSATDCIQRWFSLLSDERKSLSVRLLTPDAS</sequence>
<evidence type="ECO:0000256" key="1">
    <source>
        <dbReference type="SAM" id="Coils"/>
    </source>
</evidence>
<proteinExistence type="predicted"/>
<dbReference type="AlphaFoldDB" id="A0A251VB74"/>
<feature type="region of interest" description="Disordered" evidence="2">
    <location>
        <begin position="294"/>
        <end position="313"/>
    </location>
</feature>
<feature type="coiled-coil region" evidence="1">
    <location>
        <begin position="562"/>
        <end position="589"/>
    </location>
</feature>
<reference evidence="4" key="1">
    <citation type="journal article" date="2017" name="Nature">
        <title>The sunflower genome provides insights into oil metabolism, flowering and Asterid evolution.</title>
        <authorList>
            <person name="Badouin H."/>
            <person name="Gouzy J."/>
            <person name="Grassa C.J."/>
            <person name="Murat F."/>
            <person name="Staton S.E."/>
            <person name="Cottret L."/>
            <person name="Lelandais-Briere C."/>
            <person name="Owens G.L."/>
            <person name="Carrere S."/>
            <person name="Mayjonade B."/>
            <person name="Legrand L."/>
            <person name="Gill N."/>
            <person name="Kane N.C."/>
            <person name="Bowers J.E."/>
            <person name="Hubner S."/>
            <person name="Bellec A."/>
            <person name="Berard A."/>
            <person name="Berges H."/>
            <person name="Blanchet N."/>
            <person name="Boniface M.C."/>
            <person name="Brunel D."/>
            <person name="Catrice O."/>
            <person name="Chaidir N."/>
            <person name="Claudel C."/>
            <person name="Donnadieu C."/>
            <person name="Faraut T."/>
            <person name="Fievet G."/>
            <person name="Helmstetter N."/>
            <person name="King M."/>
            <person name="Knapp S.J."/>
            <person name="Lai Z."/>
            <person name="Le Paslier M.C."/>
            <person name="Lippi Y."/>
            <person name="Lorenzon L."/>
            <person name="Mandel J.R."/>
            <person name="Marage G."/>
            <person name="Marchand G."/>
            <person name="Marquand E."/>
            <person name="Bret-Mestries E."/>
            <person name="Morien E."/>
            <person name="Nambeesan S."/>
            <person name="Nguyen T."/>
            <person name="Pegot-Espagnet P."/>
            <person name="Pouilly N."/>
            <person name="Raftis F."/>
            <person name="Sallet E."/>
            <person name="Schiex T."/>
            <person name="Thomas J."/>
            <person name="Vandecasteele C."/>
            <person name="Vares D."/>
            <person name="Vear F."/>
            <person name="Vautrin S."/>
            <person name="Crespi M."/>
            <person name="Mangin B."/>
            <person name="Burke J.M."/>
            <person name="Salse J."/>
            <person name="Munos S."/>
            <person name="Vincourt P."/>
            <person name="Rieseberg L.H."/>
            <person name="Langlade N.B."/>
        </authorList>
    </citation>
    <scope>NUCLEOTIDE SEQUENCE [LARGE SCALE GENOMIC DNA]</scope>
    <source>
        <strain evidence="4">cv. SF193</strain>
    </source>
</reference>
<dbReference type="STRING" id="4232.A0A251VB74"/>
<dbReference type="FunCoup" id="A0A251VB74">
    <property type="interactions" value="2618"/>
</dbReference>
<gene>
    <name evidence="3" type="ORF">HannXRQ_Chr03g0080681</name>
</gene>
<feature type="region of interest" description="Disordered" evidence="2">
    <location>
        <begin position="329"/>
        <end position="354"/>
    </location>
</feature>
<feature type="region of interest" description="Disordered" evidence="2">
    <location>
        <begin position="242"/>
        <end position="289"/>
    </location>
</feature>
<dbReference type="Proteomes" id="UP000215914">
    <property type="component" value="Chromosome 3"/>
</dbReference>
<evidence type="ECO:0000313" key="4">
    <source>
        <dbReference type="Proteomes" id="UP000215914"/>
    </source>
</evidence>
<evidence type="ECO:0000313" key="3">
    <source>
        <dbReference type="EMBL" id="OTG31891.1"/>
    </source>
</evidence>
<dbReference type="PANTHER" id="PTHR35480">
    <property type="entry name" value="MATERNAL EFFECT EMBRYO ARREST 22"/>
    <property type="match status" value="1"/>
</dbReference>
<dbReference type="PANTHER" id="PTHR35480:SF1">
    <property type="entry name" value="MATERNAL EFFECT EMBRYO ARREST 22"/>
    <property type="match status" value="1"/>
</dbReference>
<dbReference type="OrthoDB" id="1933275at2759"/>
<accession>A0A251VB74</accession>